<protein>
    <submittedName>
        <fullName evidence="3">Uncharacterized protein</fullName>
    </submittedName>
</protein>
<feature type="compositionally biased region" description="Low complexity" evidence="1">
    <location>
        <begin position="213"/>
        <end position="228"/>
    </location>
</feature>
<feature type="compositionally biased region" description="Polar residues" evidence="1">
    <location>
        <begin position="175"/>
        <end position="193"/>
    </location>
</feature>
<dbReference type="Proteomes" id="UP000010473">
    <property type="component" value="Chromosome"/>
</dbReference>
<organism evidence="3 4">
    <name type="scientific">Stanieria cyanosphaera (strain ATCC 29371 / PCC 7437)</name>
    <dbReference type="NCBI Taxonomy" id="111780"/>
    <lineage>
        <taxon>Bacteria</taxon>
        <taxon>Bacillati</taxon>
        <taxon>Cyanobacteriota</taxon>
        <taxon>Cyanophyceae</taxon>
        <taxon>Pleurocapsales</taxon>
        <taxon>Dermocarpellaceae</taxon>
        <taxon>Stanieria</taxon>
    </lineage>
</organism>
<feature type="transmembrane region" description="Helical" evidence="2">
    <location>
        <begin position="12"/>
        <end position="44"/>
    </location>
</feature>
<keyword evidence="2" id="KW-0812">Transmembrane</keyword>
<dbReference type="OrthoDB" id="490216at2"/>
<dbReference type="EMBL" id="CP003653">
    <property type="protein sequence ID" value="AFZ37288.1"/>
    <property type="molecule type" value="Genomic_DNA"/>
</dbReference>
<dbReference type="HOGENOM" id="CLU_075760_0_0_3"/>
<dbReference type="AlphaFoldDB" id="K9XXN8"/>
<proteinExistence type="predicted"/>
<keyword evidence="2" id="KW-1133">Transmembrane helix</keyword>
<feature type="region of interest" description="Disordered" evidence="1">
    <location>
        <begin position="131"/>
        <end position="257"/>
    </location>
</feature>
<accession>K9XXN8</accession>
<feature type="compositionally biased region" description="Acidic residues" evidence="1">
    <location>
        <begin position="131"/>
        <end position="143"/>
    </location>
</feature>
<evidence type="ECO:0000256" key="1">
    <source>
        <dbReference type="SAM" id="MobiDB-lite"/>
    </source>
</evidence>
<evidence type="ECO:0000313" key="3">
    <source>
        <dbReference type="EMBL" id="AFZ37288.1"/>
    </source>
</evidence>
<dbReference type="RefSeq" id="WP_015194948.1">
    <property type="nucleotide sequence ID" value="NC_019748.1"/>
</dbReference>
<gene>
    <name evidence="3" type="ordered locus">Sta7437_3801</name>
</gene>
<feature type="compositionally biased region" description="Low complexity" evidence="1">
    <location>
        <begin position="144"/>
        <end position="162"/>
    </location>
</feature>
<keyword evidence="4" id="KW-1185">Reference proteome</keyword>
<evidence type="ECO:0000256" key="2">
    <source>
        <dbReference type="SAM" id="Phobius"/>
    </source>
</evidence>
<evidence type="ECO:0000313" key="4">
    <source>
        <dbReference type="Proteomes" id="UP000010473"/>
    </source>
</evidence>
<dbReference type="eggNOG" id="COG3170">
    <property type="taxonomic scope" value="Bacteria"/>
</dbReference>
<dbReference type="KEGG" id="scs:Sta7437_3801"/>
<reference evidence="4" key="1">
    <citation type="journal article" date="2013" name="Proc. Natl. Acad. Sci. U.S.A.">
        <title>Improving the coverage of the cyanobacterial phylum using diversity-driven genome sequencing.</title>
        <authorList>
            <person name="Shih P.M."/>
            <person name="Wu D."/>
            <person name="Latifi A."/>
            <person name="Axen S.D."/>
            <person name="Fewer D.P."/>
            <person name="Talla E."/>
            <person name="Calteau A."/>
            <person name="Cai F."/>
            <person name="Tandeau de Marsac N."/>
            <person name="Rippka R."/>
            <person name="Herdman M."/>
            <person name="Sivonen K."/>
            <person name="Coursin T."/>
            <person name="Laurent T."/>
            <person name="Goodwin L."/>
            <person name="Nolan M."/>
            <person name="Davenport K.W."/>
            <person name="Han C.S."/>
            <person name="Rubin E.M."/>
            <person name="Eisen J.A."/>
            <person name="Woyke T."/>
            <person name="Gugger M."/>
            <person name="Kerfeld C.A."/>
        </authorList>
    </citation>
    <scope>NUCLEOTIDE SEQUENCE [LARGE SCALE GENOMIC DNA]</scope>
    <source>
        <strain evidence="4">ATCC 29371 / PCC 7437</strain>
    </source>
</reference>
<feature type="compositionally biased region" description="Basic and acidic residues" evidence="1">
    <location>
        <begin position="163"/>
        <end position="174"/>
    </location>
</feature>
<dbReference type="STRING" id="111780.Sta7437_3801"/>
<name>K9XXN8_STAC7</name>
<keyword evidence="2" id="KW-0472">Membrane</keyword>
<sequence>MTGRVLDNSSAGILILIIPVAFVVLVLYKFWLVLLILALLIVAWKAWQNYQWEKWSAQVNPYFNQLVRDNKGYLTPLDLSVVANLTSRSAKVFLERKADEYGVAPKQIKDKGVVYYFPTASALGRIFDDSEPFGDFDDEEEETSTTPQLVSAGSASKPPSKSLFRELAEQKAKQEQNQTTTQVEPEPSTSAESIQVDAPMPAATATETQPQDSATTTEQSSLSLSQADLSDRLEVHSSTVGRRKSQPDFPEWSQSRDPEGVAWRYLEEEQIFVPLET</sequence>